<dbReference type="GO" id="GO:0046930">
    <property type="term" value="C:pore complex"/>
    <property type="evidence" value="ECO:0007669"/>
    <property type="project" value="UniProtKB-KW"/>
</dbReference>
<reference evidence="13 14" key="1">
    <citation type="submission" date="2008-03" db="EMBL/GenBank/DDBJ databases">
        <title>Complete sequence of Leptothrix cholodnii SP-6.</title>
        <authorList>
            <consortium name="US DOE Joint Genome Institute"/>
            <person name="Copeland A."/>
            <person name="Lucas S."/>
            <person name="Lapidus A."/>
            <person name="Glavina del Rio T."/>
            <person name="Dalin E."/>
            <person name="Tice H."/>
            <person name="Bruce D."/>
            <person name="Goodwin L."/>
            <person name="Pitluck S."/>
            <person name="Chertkov O."/>
            <person name="Brettin T."/>
            <person name="Detter J.C."/>
            <person name="Han C."/>
            <person name="Kuske C.R."/>
            <person name="Schmutz J."/>
            <person name="Larimer F."/>
            <person name="Land M."/>
            <person name="Hauser L."/>
            <person name="Kyrpides N."/>
            <person name="Lykidis A."/>
            <person name="Emerson D."/>
            <person name="Richardson P."/>
        </authorList>
    </citation>
    <scope>NUCLEOTIDE SEQUENCE [LARGE SCALE GENOMIC DNA]</scope>
    <source>
        <strain evidence="14">ATCC 51168 / LMG 8142 / SP-6</strain>
    </source>
</reference>
<keyword evidence="7" id="KW-0406">Ion transport</keyword>
<dbReference type="GO" id="GO:0009279">
    <property type="term" value="C:cell outer membrane"/>
    <property type="evidence" value="ECO:0007669"/>
    <property type="project" value="UniProtKB-SubCell"/>
</dbReference>
<keyword evidence="6 11" id="KW-0732">Signal</keyword>
<gene>
    <name evidence="13" type="ordered locus">Lcho_0713</name>
</gene>
<dbReference type="InterPro" id="IPR050298">
    <property type="entry name" value="Gram-neg_bact_OMP"/>
</dbReference>
<dbReference type="SUPFAM" id="SSF56935">
    <property type="entry name" value="Porins"/>
    <property type="match status" value="1"/>
</dbReference>
<dbReference type="AlphaFoldDB" id="B1Y0K7"/>
<dbReference type="GO" id="GO:0015288">
    <property type="term" value="F:porin activity"/>
    <property type="evidence" value="ECO:0007669"/>
    <property type="project" value="UniProtKB-KW"/>
</dbReference>
<dbReference type="EMBL" id="CP001013">
    <property type="protein sequence ID" value="ACB32988.1"/>
    <property type="molecule type" value="Genomic_DNA"/>
</dbReference>
<dbReference type="Proteomes" id="UP000001693">
    <property type="component" value="Chromosome"/>
</dbReference>
<comment type="subunit">
    <text evidence="2">Homotrimer.</text>
</comment>
<feature type="chain" id="PRO_5002772682" evidence="11">
    <location>
        <begin position="22"/>
        <end position="358"/>
    </location>
</feature>
<dbReference type="HOGENOM" id="CLU_038238_1_1_4"/>
<evidence type="ECO:0000256" key="4">
    <source>
        <dbReference type="ARBA" id="ARBA00022452"/>
    </source>
</evidence>
<evidence type="ECO:0000256" key="3">
    <source>
        <dbReference type="ARBA" id="ARBA00022448"/>
    </source>
</evidence>
<dbReference type="GO" id="GO:0006811">
    <property type="term" value="P:monoatomic ion transport"/>
    <property type="evidence" value="ECO:0007669"/>
    <property type="project" value="UniProtKB-KW"/>
</dbReference>
<evidence type="ECO:0000256" key="1">
    <source>
        <dbReference type="ARBA" id="ARBA00004571"/>
    </source>
</evidence>
<keyword evidence="9" id="KW-0472">Membrane</keyword>
<keyword evidence="10" id="KW-0998">Cell outer membrane</keyword>
<evidence type="ECO:0000256" key="6">
    <source>
        <dbReference type="ARBA" id="ARBA00022729"/>
    </source>
</evidence>
<proteinExistence type="predicted"/>
<dbReference type="PANTHER" id="PTHR34501:SF9">
    <property type="entry name" value="MAJOR OUTER MEMBRANE PROTEIN P.IA"/>
    <property type="match status" value="1"/>
</dbReference>
<keyword evidence="3" id="KW-0813">Transport</keyword>
<organism evidence="13 14">
    <name type="scientific">Leptothrix cholodnii (strain ATCC 51168 / LMG 8142 / SP-6)</name>
    <name type="common">Leptothrix discophora (strain SP-6)</name>
    <dbReference type="NCBI Taxonomy" id="395495"/>
    <lineage>
        <taxon>Bacteria</taxon>
        <taxon>Pseudomonadati</taxon>
        <taxon>Pseudomonadota</taxon>
        <taxon>Betaproteobacteria</taxon>
        <taxon>Burkholderiales</taxon>
        <taxon>Sphaerotilaceae</taxon>
        <taxon>Leptothrix</taxon>
    </lineage>
</organism>
<dbReference type="eggNOG" id="COG3203">
    <property type="taxonomic scope" value="Bacteria"/>
</dbReference>
<evidence type="ECO:0000256" key="11">
    <source>
        <dbReference type="SAM" id="SignalP"/>
    </source>
</evidence>
<name>B1Y0K7_LEPCP</name>
<accession>B1Y0K7</accession>
<protein>
    <submittedName>
        <fullName evidence="13">Porin, gram-negative type</fullName>
    </submittedName>
</protein>
<dbReference type="InterPro" id="IPR023614">
    <property type="entry name" value="Porin_dom_sf"/>
</dbReference>
<evidence type="ECO:0000256" key="5">
    <source>
        <dbReference type="ARBA" id="ARBA00022692"/>
    </source>
</evidence>
<feature type="signal peptide" evidence="11">
    <location>
        <begin position="1"/>
        <end position="21"/>
    </location>
</feature>
<sequence precursor="true">MEKIVIVLGLASLGLSHGAHAQSSVSVSGVLDAGLRNVSNSGLPALTTLVSGSNATSRLAVQGTEDIGGGLSAGFHLEHGLNVANGTATTATQFWDRRATVSLADSRFGEWRLGRDFIPTYTNWSRYDPFGHVGAASAGNLVSTTPVGPLRNSFGTNPNTTVRANSEVQWLLPKNLGGVEGSVMLTKAGDTSAASGANNVKGFRLGWSGGPLSVGLAHTRTRNDLTVAGALTDSSVGGIYNFGVVRLSAVVRHIKQADAKQTNQLLGAWVPVGAGEIRLSVQRADLSGRVGAAVVDANDAVQVGLGYVRSLSKRTALYTTWARIANSGAGTRTISGGTSGMAGGGTSKAIELGLRHNF</sequence>
<dbReference type="InterPro" id="IPR033900">
    <property type="entry name" value="Gram_neg_porin_domain"/>
</dbReference>
<keyword evidence="4" id="KW-1134">Transmembrane beta strand</keyword>
<evidence type="ECO:0000256" key="10">
    <source>
        <dbReference type="ARBA" id="ARBA00023237"/>
    </source>
</evidence>
<dbReference type="Gene3D" id="2.40.160.10">
    <property type="entry name" value="Porin"/>
    <property type="match status" value="1"/>
</dbReference>
<evidence type="ECO:0000256" key="2">
    <source>
        <dbReference type="ARBA" id="ARBA00011233"/>
    </source>
</evidence>
<dbReference type="PANTHER" id="PTHR34501">
    <property type="entry name" value="PROTEIN YDDL-RELATED"/>
    <property type="match status" value="1"/>
</dbReference>
<dbReference type="STRING" id="395495.Lcho_0713"/>
<dbReference type="Pfam" id="PF13609">
    <property type="entry name" value="Porin_4"/>
    <property type="match status" value="1"/>
</dbReference>
<keyword evidence="8" id="KW-0626">Porin</keyword>
<dbReference type="KEGG" id="lch:Lcho_0713"/>
<dbReference type="OrthoDB" id="6975458at2"/>
<feature type="domain" description="Porin" evidence="12">
    <location>
        <begin position="15"/>
        <end position="328"/>
    </location>
</feature>
<evidence type="ECO:0000256" key="7">
    <source>
        <dbReference type="ARBA" id="ARBA00023065"/>
    </source>
</evidence>
<evidence type="ECO:0000256" key="9">
    <source>
        <dbReference type="ARBA" id="ARBA00023136"/>
    </source>
</evidence>
<dbReference type="RefSeq" id="WP_012345750.1">
    <property type="nucleotide sequence ID" value="NC_010524.1"/>
</dbReference>
<dbReference type="CDD" id="cd00342">
    <property type="entry name" value="gram_neg_porins"/>
    <property type="match status" value="1"/>
</dbReference>
<comment type="subcellular location">
    <subcellularLocation>
        <location evidence="1">Cell outer membrane</location>
        <topology evidence="1">Multi-pass membrane protein</topology>
    </subcellularLocation>
</comment>
<evidence type="ECO:0000313" key="14">
    <source>
        <dbReference type="Proteomes" id="UP000001693"/>
    </source>
</evidence>
<keyword evidence="14" id="KW-1185">Reference proteome</keyword>
<evidence type="ECO:0000313" key="13">
    <source>
        <dbReference type="EMBL" id="ACB32988.1"/>
    </source>
</evidence>
<keyword evidence="5" id="KW-0812">Transmembrane</keyword>
<evidence type="ECO:0000256" key="8">
    <source>
        <dbReference type="ARBA" id="ARBA00023114"/>
    </source>
</evidence>
<evidence type="ECO:0000259" key="12">
    <source>
        <dbReference type="Pfam" id="PF13609"/>
    </source>
</evidence>